<feature type="transmembrane region" description="Helical" evidence="6">
    <location>
        <begin position="96"/>
        <end position="117"/>
    </location>
</feature>
<evidence type="ECO:0000313" key="8">
    <source>
        <dbReference type="EMBL" id="KZA97533.1"/>
    </source>
</evidence>
<proteinExistence type="predicted"/>
<evidence type="ECO:0000256" key="4">
    <source>
        <dbReference type="ARBA" id="ARBA00022989"/>
    </source>
</evidence>
<feature type="domain" description="Type II secretion system protein GspF" evidence="7">
    <location>
        <begin position="162"/>
        <end position="290"/>
    </location>
</feature>
<dbReference type="GO" id="GO:0005886">
    <property type="term" value="C:plasma membrane"/>
    <property type="evidence" value="ECO:0007669"/>
    <property type="project" value="UniProtKB-SubCell"/>
</dbReference>
<feature type="transmembrane region" description="Helical" evidence="6">
    <location>
        <begin position="6"/>
        <end position="27"/>
    </location>
</feature>
<keyword evidence="4 6" id="KW-1133">Transmembrane helix</keyword>
<dbReference type="InterPro" id="IPR018076">
    <property type="entry name" value="T2SS_GspF_dom"/>
</dbReference>
<evidence type="ECO:0000259" key="7">
    <source>
        <dbReference type="Pfam" id="PF00482"/>
    </source>
</evidence>
<keyword evidence="3 6" id="KW-0812">Transmembrane</keyword>
<dbReference type="PANTHER" id="PTHR35007">
    <property type="entry name" value="INTEGRAL MEMBRANE PROTEIN-RELATED"/>
    <property type="match status" value="1"/>
</dbReference>
<comment type="subcellular location">
    <subcellularLocation>
        <location evidence="1">Cell membrane</location>
        <topology evidence="1">Multi-pass membrane protein</topology>
    </subcellularLocation>
</comment>
<evidence type="ECO:0000256" key="5">
    <source>
        <dbReference type="ARBA" id="ARBA00023136"/>
    </source>
</evidence>
<dbReference type="RefSeq" id="WP_062944533.1">
    <property type="nucleotide sequence ID" value="NZ_CP171846.1"/>
</dbReference>
<keyword evidence="5 6" id="KW-0472">Membrane</keyword>
<keyword evidence="2" id="KW-1003">Cell membrane</keyword>
<comment type="caution">
    <text evidence="8">The sequence shown here is derived from an EMBL/GenBank/DDBJ whole genome shotgun (WGS) entry which is preliminary data.</text>
</comment>
<evidence type="ECO:0000256" key="6">
    <source>
        <dbReference type="SAM" id="Phobius"/>
    </source>
</evidence>
<accession>A0A154IAB1</accession>
<evidence type="ECO:0000256" key="1">
    <source>
        <dbReference type="ARBA" id="ARBA00004651"/>
    </source>
</evidence>
<feature type="transmembrane region" description="Helical" evidence="6">
    <location>
        <begin position="272"/>
        <end position="293"/>
    </location>
</feature>
<reference evidence="8" key="1">
    <citation type="submission" date="2016-03" db="EMBL/GenBank/DDBJ databases">
        <title>Microsymbionts genomes from the relict species Vavilovia formosa.</title>
        <authorList>
            <person name="Chirak E."/>
            <person name="Kimeklis A."/>
            <person name="Kopat V."/>
            <person name="Andronov E."/>
        </authorList>
    </citation>
    <scope>NUCLEOTIDE SEQUENCE [LARGE SCALE GENOMIC DNA]</scope>
    <source>
        <strain evidence="8">Vaf12</strain>
    </source>
</reference>
<evidence type="ECO:0000256" key="3">
    <source>
        <dbReference type="ARBA" id="ARBA00022692"/>
    </source>
</evidence>
<gene>
    <name evidence="8" type="ORF">A4A59_31650</name>
</gene>
<dbReference type="EMBL" id="LVYU01000133">
    <property type="protein sequence ID" value="KZA97533.1"/>
    <property type="molecule type" value="Genomic_DNA"/>
</dbReference>
<protein>
    <submittedName>
        <fullName evidence="8">Pilus assembly protein</fullName>
    </submittedName>
</protein>
<sequence length="301" mass="32994">MMSQISLAPIAIVFAGITAALLVWWIGDLLGSIQVVRRSAGGDGPPPNIVDSIGMRTPVEFVLTHFEPLLADYGAQLEQKLIYAGRPFGGVTGREYIALLVVLSLFGFVVLGLLFGIASGSVIGGLVAGLILGLIPAIYFWVVADDKAQDRKERISREFPYFLDLVVMTQQAQATLPESLRLYAEAAPGTVMSEEIEQTLKDVALGTGMIEALQRLERRMTAEEVIRVIRAVIQGEVEGSNRVELLREHARDLRFRRWEKADRASEKLKAKIVMPAMMIVVSILLLVLAPAIVEMMSSGMF</sequence>
<dbReference type="PANTHER" id="PTHR35007:SF1">
    <property type="entry name" value="PILUS ASSEMBLY PROTEIN"/>
    <property type="match status" value="1"/>
</dbReference>
<organism evidence="8">
    <name type="scientific">Rhizobium leguminosarum</name>
    <dbReference type="NCBI Taxonomy" id="384"/>
    <lineage>
        <taxon>Bacteria</taxon>
        <taxon>Pseudomonadati</taxon>
        <taxon>Pseudomonadota</taxon>
        <taxon>Alphaproteobacteria</taxon>
        <taxon>Hyphomicrobiales</taxon>
        <taxon>Rhizobiaceae</taxon>
        <taxon>Rhizobium/Agrobacterium group</taxon>
        <taxon>Rhizobium</taxon>
    </lineage>
</organism>
<dbReference type="Pfam" id="PF00482">
    <property type="entry name" value="T2SSF"/>
    <property type="match status" value="1"/>
</dbReference>
<dbReference type="AlphaFoldDB" id="A0A154IAB1"/>
<name>A0A154IAB1_RHILE</name>
<evidence type="ECO:0000256" key="2">
    <source>
        <dbReference type="ARBA" id="ARBA00022475"/>
    </source>
</evidence>
<feature type="transmembrane region" description="Helical" evidence="6">
    <location>
        <begin position="123"/>
        <end position="144"/>
    </location>
</feature>